<feature type="transmembrane region" description="Helical" evidence="9">
    <location>
        <begin position="87"/>
        <end position="107"/>
    </location>
</feature>
<sequence length="347" mass="39365">MSHVGSDVGVRGSNEQEETGVPGGKPPAEAWVGDHLPSHIRPFAESGIRTRDLRGTIIITITLIAYNRYKLVLDPGGYKQLYTRRNIALMITCAWVIPVLCLLPALIEVWGKFGYVAMLVTCNLLLDHQSQSYKLFLLVVRAGIPCALIVYYYAHIFITTHRSHMRMRYAQKKTSSSMEARNHKKEMRLTRMMAIIFVVFILSYFPCTITGIIDWNTVLSKQFHMFCAITVYIGSALNPLIYGLMNSQFRKAYLRLLCCNKLATYRLTGKGDQVERKSVVTSCRKKTRDVMCSTKDESETKEKLVTSEEKLDNHCSSCDDSDFVMTPTEYNITVTFSNTESKSTSIE</sequence>
<keyword evidence="2 9" id="KW-0812">Transmembrane</keyword>
<dbReference type="GO" id="GO:0016020">
    <property type="term" value="C:membrane"/>
    <property type="evidence" value="ECO:0007669"/>
    <property type="project" value="UniProtKB-SubCell"/>
</dbReference>
<feature type="region of interest" description="Disordered" evidence="8">
    <location>
        <begin position="1"/>
        <end position="27"/>
    </location>
</feature>
<protein>
    <recommendedName>
        <fullName evidence="10">G-protein coupled receptors family 1 profile domain-containing protein</fullName>
    </recommendedName>
</protein>
<keyword evidence="12" id="KW-1185">Reference proteome</keyword>
<evidence type="ECO:0000256" key="6">
    <source>
        <dbReference type="ARBA" id="ARBA00023170"/>
    </source>
</evidence>
<keyword evidence="4" id="KW-0297">G-protein coupled receptor</keyword>
<reference evidence="11" key="1">
    <citation type="submission" date="2019-08" db="EMBL/GenBank/DDBJ databases">
        <title>The improved chromosome-level genome for the pearl oyster Pinctada fucata martensii using PacBio sequencing and Hi-C.</title>
        <authorList>
            <person name="Zheng Z."/>
        </authorList>
    </citation>
    <scope>NUCLEOTIDE SEQUENCE</scope>
    <source>
        <strain evidence="11">ZZ-2019</strain>
        <tissue evidence="11">Adductor muscle</tissue>
    </source>
</reference>
<evidence type="ECO:0000313" key="12">
    <source>
        <dbReference type="Proteomes" id="UP001186944"/>
    </source>
</evidence>
<proteinExistence type="predicted"/>
<evidence type="ECO:0000256" key="7">
    <source>
        <dbReference type="ARBA" id="ARBA00023224"/>
    </source>
</evidence>
<name>A0AA88YFB0_PINIB</name>
<evidence type="ECO:0000256" key="9">
    <source>
        <dbReference type="SAM" id="Phobius"/>
    </source>
</evidence>
<dbReference type="EMBL" id="VSWD01000005">
    <property type="protein sequence ID" value="KAK3103883.1"/>
    <property type="molecule type" value="Genomic_DNA"/>
</dbReference>
<dbReference type="PROSITE" id="PS50262">
    <property type="entry name" value="G_PROTEIN_RECEP_F1_2"/>
    <property type="match status" value="1"/>
</dbReference>
<comment type="subcellular location">
    <subcellularLocation>
        <location evidence="1">Membrane</location>
        <topology evidence="1">Multi-pass membrane protein</topology>
    </subcellularLocation>
</comment>
<evidence type="ECO:0000256" key="8">
    <source>
        <dbReference type="SAM" id="MobiDB-lite"/>
    </source>
</evidence>
<evidence type="ECO:0000256" key="1">
    <source>
        <dbReference type="ARBA" id="ARBA00004141"/>
    </source>
</evidence>
<comment type="caution">
    <text evidence="11">The sequence shown here is derived from an EMBL/GenBank/DDBJ whole genome shotgun (WGS) entry which is preliminary data.</text>
</comment>
<dbReference type="InterPro" id="IPR000276">
    <property type="entry name" value="GPCR_Rhodpsn"/>
</dbReference>
<dbReference type="SUPFAM" id="SSF81321">
    <property type="entry name" value="Family A G protein-coupled receptor-like"/>
    <property type="match status" value="1"/>
</dbReference>
<evidence type="ECO:0000259" key="10">
    <source>
        <dbReference type="PROSITE" id="PS50262"/>
    </source>
</evidence>
<dbReference type="AlphaFoldDB" id="A0AA88YFB0"/>
<dbReference type="Pfam" id="PF00001">
    <property type="entry name" value="7tm_1"/>
    <property type="match status" value="1"/>
</dbReference>
<dbReference type="GO" id="GO:0004930">
    <property type="term" value="F:G protein-coupled receptor activity"/>
    <property type="evidence" value="ECO:0007669"/>
    <property type="project" value="UniProtKB-KW"/>
</dbReference>
<dbReference type="PANTHER" id="PTHR24240">
    <property type="entry name" value="OPSIN"/>
    <property type="match status" value="1"/>
</dbReference>
<feature type="domain" description="G-protein coupled receptors family 1 profile" evidence="10">
    <location>
        <begin position="58"/>
        <end position="242"/>
    </location>
</feature>
<accession>A0AA88YFB0</accession>
<keyword evidence="5 9" id="KW-0472">Membrane</keyword>
<evidence type="ECO:0000256" key="4">
    <source>
        <dbReference type="ARBA" id="ARBA00023040"/>
    </source>
</evidence>
<gene>
    <name evidence="11" type="ORF">FSP39_022636</name>
</gene>
<organism evidence="11 12">
    <name type="scientific">Pinctada imbricata</name>
    <name type="common">Atlantic pearl-oyster</name>
    <name type="synonym">Pinctada martensii</name>
    <dbReference type="NCBI Taxonomy" id="66713"/>
    <lineage>
        <taxon>Eukaryota</taxon>
        <taxon>Metazoa</taxon>
        <taxon>Spiralia</taxon>
        <taxon>Lophotrochozoa</taxon>
        <taxon>Mollusca</taxon>
        <taxon>Bivalvia</taxon>
        <taxon>Autobranchia</taxon>
        <taxon>Pteriomorphia</taxon>
        <taxon>Pterioida</taxon>
        <taxon>Pterioidea</taxon>
        <taxon>Pteriidae</taxon>
        <taxon>Pinctada</taxon>
    </lineage>
</organism>
<keyword evidence="6" id="KW-0675">Receptor</keyword>
<evidence type="ECO:0000256" key="2">
    <source>
        <dbReference type="ARBA" id="ARBA00022692"/>
    </source>
</evidence>
<keyword evidence="7" id="KW-0807">Transducer</keyword>
<feature type="transmembrane region" description="Helical" evidence="9">
    <location>
        <begin position="135"/>
        <end position="158"/>
    </location>
</feature>
<dbReference type="InterPro" id="IPR017452">
    <property type="entry name" value="GPCR_Rhodpsn_7TM"/>
</dbReference>
<dbReference type="Gene3D" id="1.20.1070.10">
    <property type="entry name" value="Rhodopsin 7-helix transmembrane proteins"/>
    <property type="match status" value="1"/>
</dbReference>
<keyword evidence="3 9" id="KW-1133">Transmembrane helix</keyword>
<dbReference type="InterPro" id="IPR050125">
    <property type="entry name" value="GPCR_opsins"/>
</dbReference>
<evidence type="ECO:0000256" key="5">
    <source>
        <dbReference type="ARBA" id="ARBA00023136"/>
    </source>
</evidence>
<dbReference type="PRINTS" id="PR00237">
    <property type="entry name" value="GPCRRHODOPSN"/>
</dbReference>
<feature type="transmembrane region" description="Helical" evidence="9">
    <location>
        <begin position="223"/>
        <end position="245"/>
    </location>
</feature>
<evidence type="ECO:0000313" key="11">
    <source>
        <dbReference type="EMBL" id="KAK3103883.1"/>
    </source>
</evidence>
<dbReference type="Proteomes" id="UP001186944">
    <property type="component" value="Unassembled WGS sequence"/>
</dbReference>
<evidence type="ECO:0000256" key="3">
    <source>
        <dbReference type="ARBA" id="ARBA00022989"/>
    </source>
</evidence>
<feature type="transmembrane region" description="Helical" evidence="9">
    <location>
        <begin position="194"/>
        <end position="217"/>
    </location>
</feature>